<keyword evidence="4" id="KW-1133">Transmembrane helix</keyword>
<protein>
    <recommendedName>
        <fullName evidence="2">histidine kinase</fullName>
        <ecNumber evidence="2">2.7.13.3</ecNumber>
    </recommendedName>
</protein>
<evidence type="ECO:0000259" key="5">
    <source>
        <dbReference type="PROSITE" id="PS50109"/>
    </source>
</evidence>
<dbReference type="EMBL" id="JAUJEA010000008">
    <property type="protein sequence ID" value="MDN5203758.1"/>
    <property type="molecule type" value="Genomic_DNA"/>
</dbReference>
<dbReference type="Pfam" id="PF00512">
    <property type="entry name" value="HisKA"/>
    <property type="match status" value="1"/>
</dbReference>
<evidence type="ECO:0000313" key="6">
    <source>
        <dbReference type="EMBL" id="MDN5203758.1"/>
    </source>
</evidence>
<dbReference type="PROSITE" id="PS50109">
    <property type="entry name" value="HIS_KIN"/>
    <property type="match status" value="1"/>
</dbReference>
<dbReference type="Gene3D" id="3.30.565.10">
    <property type="entry name" value="Histidine kinase-like ATPase, C-terminal domain"/>
    <property type="match status" value="1"/>
</dbReference>
<dbReference type="InterPro" id="IPR003661">
    <property type="entry name" value="HisK_dim/P_dom"/>
</dbReference>
<keyword evidence="7" id="KW-1185">Reference proteome</keyword>
<dbReference type="InterPro" id="IPR005467">
    <property type="entry name" value="His_kinase_dom"/>
</dbReference>
<dbReference type="Proteomes" id="UP001172082">
    <property type="component" value="Unassembled WGS sequence"/>
</dbReference>
<comment type="catalytic activity">
    <reaction evidence="1">
        <text>ATP + protein L-histidine = ADP + protein N-phospho-L-histidine.</text>
        <dbReference type="EC" id="2.7.13.3"/>
    </reaction>
</comment>
<dbReference type="InterPro" id="IPR015943">
    <property type="entry name" value="WD40/YVTN_repeat-like_dom_sf"/>
</dbReference>
<dbReference type="RefSeq" id="WP_346753781.1">
    <property type="nucleotide sequence ID" value="NZ_JAUJEA010000008.1"/>
</dbReference>
<dbReference type="InterPro" id="IPR036097">
    <property type="entry name" value="HisK_dim/P_sf"/>
</dbReference>
<keyword evidence="4" id="KW-0812">Transmembrane</keyword>
<dbReference type="Pfam" id="PF07495">
    <property type="entry name" value="Y_Y_Y"/>
    <property type="match status" value="1"/>
</dbReference>
<comment type="caution">
    <text evidence="6">The sequence shown here is derived from an EMBL/GenBank/DDBJ whole genome shotgun (WGS) entry which is preliminary data.</text>
</comment>
<dbReference type="Gene3D" id="1.10.287.130">
    <property type="match status" value="1"/>
</dbReference>
<reference evidence="6" key="1">
    <citation type="submission" date="2023-06" db="EMBL/GenBank/DDBJ databases">
        <title>Genomic of Parafulvivirga corallium.</title>
        <authorList>
            <person name="Wang G."/>
        </authorList>
    </citation>
    <scope>NUCLEOTIDE SEQUENCE</scope>
    <source>
        <strain evidence="6">BMA10</strain>
    </source>
</reference>
<keyword evidence="4" id="KW-0472">Membrane</keyword>
<evidence type="ECO:0000256" key="2">
    <source>
        <dbReference type="ARBA" id="ARBA00012438"/>
    </source>
</evidence>
<keyword evidence="3" id="KW-0597">Phosphoprotein</keyword>
<name>A0ABT8KTR2_9BACT</name>
<evidence type="ECO:0000256" key="3">
    <source>
        <dbReference type="ARBA" id="ARBA00022553"/>
    </source>
</evidence>
<dbReference type="SUPFAM" id="SSF63829">
    <property type="entry name" value="Calcium-dependent phosphotriesterase"/>
    <property type="match status" value="3"/>
</dbReference>
<dbReference type="PANTHER" id="PTHR43547:SF2">
    <property type="entry name" value="HYBRID SIGNAL TRANSDUCTION HISTIDINE KINASE C"/>
    <property type="match status" value="1"/>
</dbReference>
<dbReference type="Pfam" id="PF07494">
    <property type="entry name" value="Reg_prop"/>
    <property type="match status" value="8"/>
</dbReference>
<dbReference type="InterPro" id="IPR011123">
    <property type="entry name" value="Y_Y_Y"/>
</dbReference>
<proteinExistence type="predicted"/>
<dbReference type="PRINTS" id="PR00344">
    <property type="entry name" value="BCTRLSENSOR"/>
</dbReference>
<sequence length="1055" mass="118552">MNFLKAFDFHVAFLGIAFFLLGSSWVKAQQEIVSLNPNKALTQYNLDSWDVDKGMPSNLVLDNLLSEDGYMWFATFEGLIKFDGLTFDIFNERTNTQFNTSGVLSLYEDEDGIIWMGTNAGGLMRKTGEVFNTYMHPENQQRNIISDICRDKKGNLWLATREGVQKFKDGKFIDEKALDILSQVTITSILADSEDNIWIGTIGEGLFRYQNNEVIRYTTEDGLNHNTVRALFEDRDNNLWVGTNDGVCKMESGSVGELFVRITKTTDLINEIKEDSHGAIWIATSQGLVRFYNDREDVLGLEDGLSDGRVQTLAFDNEGSLWLGTYRGGINRLKDGKFRNFGLKEGLPHEIVNVAYYDREGNIWIGTEKGLVLLKNDPLEIISFDSPLHHVRIRDVLQDTRGHVWVCTYSGLFELNKNKIVKHHSPANGLSNDKVRVAMETSDGMLWIGTGKGLNSYSNGKFVNYGKDDGLNNEFIMSIFEDHKKQIWVGTDGGGLHLLENNSFRNFTKKDGLASDLIFQITEDSEGNLWIGTNGGLTKYDGETFKSITYRKGLYSNSIFQVLIDPYGDFWLSTNKGVQFVKSEVLNSVIDGKQDEITNSITYNHSEGMRSSVITGASMGDITEKGELLIPTIKGMTIIDPDNIPVNKVPPPVRITDIQLNNKSVGTNENIVIPAGKNSLEIHYTGLSLYAPDEVRFKYKLEGFDEEWVDVGSRRVAYFTNLSPGDYTFKVIAANNDGIWNNAGTNIGLVKRAHFYETRTFYVLSLIFAVIIAFLINGIRLRNLRLKSEALELIIQDRIADIEKQSKEIEGQKERLAEINAIKDKLFSIISHDLRGPLNSFSMILKFMSSGNLRESELQQVSSDIEGEVTRLKSLLENLLTWAKKQMHGIQIEPVSIDLQTATNDIILLFEAEAEAKNIHLKNTVCENIKVLADLNMINLVFRNLINNAIKFTRMDGEVIISAKETQEDFIEVSVADNGVGMSQNSLTKLFNSDNSFSMLGTSKEAGFGLGLILCKEFVEENGGKIWVESTENVGTTFRFLLPKSKEKQLISQDS</sequence>
<evidence type="ECO:0000256" key="4">
    <source>
        <dbReference type="SAM" id="Phobius"/>
    </source>
</evidence>
<dbReference type="SMART" id="SM00388">
    <property type="entry name" value="HisKA"/>
    <property type="match status" value="1"/>
</dbReference>
<evidence type="ECO:0000313" key="7">
    <source>
        <dbReference type="Proteomes" id="UP001172082"/>
    </source>
</evidence>
<feature type="transmembrane region" description="Helical" evidence="4">
    <location>
        <begin position="761"/>
        <end position="779"/>
    </location>
</feature>
<dbReference type="InterPro" id="IPR036890">
    <property type="entry name" value="HATPase_C_sf"/>
</dbReference>
<dbReference type="EC" id="2.7.13.3" evidence="2"/>
<dbReference type="InterPro" id="IPR011110">
    <property type="entry name" value="Reg_prop"/>
</dbReference>
<organism evidence="6 7">
    <name type="scientific">Splendidivirga corallicola</name>
    <dbReference type="NCBI Taxonomy" id="3051826"/>
    <lineage>
        <taxon>Bacteria</taxon>
        <taxon>Pseudomonadati</taxon>
        <taxon>Bacteroidota</taxon>
        <taxon>Cytophagia</taxon>
        <taxon>Cytophagales</taxon>
        <taxon>Splendidivirgaceae</taxon>
        <taxon>Splendidivirga</taxon>
    </lineage>
</organism>
<dbReference type="PANTHER" id="PTHR43547">
    <property type="entry name" value="TWO-COMPONENT HISTIDINE KINASE"/>
    <property type="match status" value="1"/>
</dbReference>
<dbReference type="Pfam" id="PF02518">
    <property type="entry name" value="HATPase_c"/>
    <property type="match status" value="1"/>
</dbReference>
<feature type="domain" description="Histidine kinase" evidence="5">
    <location>
        <begin position="829"/>
        <end position="1046"/>
    </location>
</feature>
<dbReference type="Gene3D" id="2.60.40.10">
    <property type="entry name" value="Immunoglobulins"/>
    <property type="match status" value="1"/>
</dbReference>
<accession>A0ABT8KTR2</accession>
<dbReference type="InterPro" id="IPR003594">
    <property type="entry name" value="HATPase_dom"/>
</dbReference>
<dbReference type="SUPFAM" id="SSF47384">
    <property type="entry name" value="Homodimeric domain of signal transducing histidine kinase"/>
    <property type="match status" value="1"/>
</dbReference>
<dbReference type="SMART" id="SM00387">
    <property type="entry name" value="HATPase_c"/>
    <property type="match status" value="1"/>
</dbReference>
<dbReference type="SUPFAM" id="SSF55874">
    <property type="entry name" value="ATPase domain of HSP90 chaperone/DNA topoisomerase II/histidine kinase"/>
    <property type="match status" value="1"/>
</dbReference>
<dbReference type="InterPro" id="IPR013783">
    <property type="entry name" value="Ig-like_fold"/>
</dbReference>
<dbReference type="CDD" id="cd00082">
    <property type="entry name" value="HisKA"/>
    <property type="match status" value="1"/>
</dbReference>
<evidence type="ECO:0000256" key="1">
    <source>
        <dbReference type="ARBA" id="ARBA00000085"/>
    </source>
</evidence>
<gene>
    <name evidence="6" type="ORF">QQ008_20375</name>
</gene>
<dbReference type="InterPro" id="IPR004358">
    <property type="entry name" value="Sig_transdc_His_kin-like_C"/>
</dbReference>
<dbReference type="Gene3D" id="2.130.10.10">
    <property type="entry name" value="YVTN repeat-like/Quinoprotein amine dehydrogenase"/>
    <property type="match status" value="3"/>
</dbReference>